<keyword evidence="2" id="KW-0408">Iron</keyword>
<dbReference type="InterPro" id="IPR058240">
    <property type="entry name" value="rSAM_sf"/>
</dbReference>
<evidence type="ECO:0000313" key="6">
    <source>
        <dbReference type="Proteomes" id="UP000095332"/>
    </source>
</evidence>
<evidence type="ECO:0000256" key="1">
    <source>
        <dbReference type="ARBA" id="ARBA00022723"/>
    </source>
</evidence>
<dbReference type="PANTHER" id="PTHR43432">
    <property type="entry name" value="SLR0285 PROTEIN"/>
    <property type="match status" value="1"/>
</dbReference>
<dbReference type="EMBL" id="CZBM01000006">
    <property type="protein sequence ID" value="CUQ23428.1"/>
    <property type="molecule type" value="Genomic_DNA"/>
</dbReference>
<dbReference type="Proteomes" id="UP000095332">
    <property type="component" value="Unassembled WGS sequence"/>
</dbReference>
<dbReference type="SFLD" id="SFLDG01084">
    <property type="entry name" value="Uncharacterised_Radical_SAM_Su"/>
    <property type="match status" value="1"/>
</dbReference>
<dbReference type="SFLD" id="SFLDS00029">
    <property type="entry name" value="Radical_SAM"/>
    <property type="match status" value="1"/>
</dbReference>
<keyword evidence="3" id="KW-0411">Iron-sulfur</keyword>
<evidence type="ECO:0000256" key="2">
    <source>
        <dbReference type="ARBA" id="ARBA00023004"/>
    </source>
</evidence>
<dbReference type="SMART" id="SM00729">
    <property type="entry name" value="Elp3"/>
    <property type="match status" value="1"/>
</dbReference>
<dbReference type="GO" id="GO:0003824">
    <property type="term" value="F:catalytic activity"/>
    <property type="evidence" value="ECO:0007669"/>
    <property type="project" value="InterPro"/>
</dbReference>
<evidence type="ECO:0000259" key="4">
    <source>
        <dbReference type="PROSITE" id="PS51918"/>
    </source>
</evidence>
<dbReference type="RefSeq" id="WP_057328354.1">
    <property type="nucleotide sequence ID" value="NZ_CZBM01000006.1"/>
</dbReference>
<keyword evidence="1" id="KW-0479">Metal-binding</keyword>
<organism evidence="5 6">
    <name type="scientific">Parabacteroides distasonis</name>
    <dbReference type="NCBI Taxonomy" id="823"/>
    <lineage>
        <taxon>Bacteria</taxon>
        <taxon>Pseudomonadati</taxon>
        <taxon>Bacteroidota</taxon>
        <taxon>Bacteroidia</taxon>
        <taxon>Bacteroidales</taxon>
        <taxon>Tannerellaceae</taxon>
        <taxon>Parabacteroides</taxon>
    </lineage>
</organism>
<dbReference type="GO" id="GO:0046872">
    <property type="term" value="F:metal ion binding"/>
    <property type="evidence" value="ECO:0007669"/>
    <property type="project" value="UniProtKB-KW"/>
</dbReference>
<proteinExistence type="predicted"/>
<evidence type="ECO:0000256" key="3">
    <source>
        <dbReference type="ARBA" id="ARBA00023014"/>
    </source>
</evidence>
<dbReference type="GO" id="GO:0051536">
    <property type="term" value="F:iron-sulfur cluster binding"/>
    <property type="evidence" value="ECO:0007669"/>
    <property type="project" value="UniProtKB-KW"/>
</dbReference>
<protein>
    <submittedName>
        <fullName evidence="5">Radical SAM superfamily</fullName>
    </submittedName>
</protein>
<name>A0A174UTW2_PARDI</name>
<dbReference type="AlphaFoldDB" id="A0A174UTW2"/>
<dbReference type="InterPro" id="IPR006638">
    <property type="entry name" value="Elp3/MiaA/NifB-like_rSAM"/>
</dbReference>
<dbReference type="InterPro" id="IPR040086">
    <property type="entry name" value="MJ0683-like"/>
</dbReference>
<gene>
    <name evidence="5" type="ORF">ERS852560_01804</name>
</gene>
<dbReference type="SUPFAM" id="SSF102114">
    <property type="entry name" value="Radical SAM enzymes"/>
    <property type="match status" value="1"/>
</dbReference>
<accession>A0A174UTW2</accession>
<reference evidence="5 6" key="1">
    <citation type="submission" date="2015-09" db="EMBL/GenBank/DDBJ databases">
        <authorList>
            <consortium name="Pathogen Informatics"/>
        </authorList>
    </citation>
    <scope>NUCLEOTIDE SEQUENCE [LARGE SCALE GENOMIC DNA]</scope>
    <source>
        <strain evidence="5 6">2789STDY5834948</strain>
    </source>
</reference>
<dbReference type="CDD" id="cd01335">
    <property type="entry name" value="Radical_SAM"/>
    <property type="match status" value="1"/>
</dbReference>
<feature type="domain" description="Radical SAM core" evidence="4">
    <location>
        <begin position="17"/>
        <end position="250"/>
    </location>
</feature>
<evidence type="ECO:0000313" key="5">
    <source>
        <dbReference type="EMBL" id="CUQ23428.1"/>
    </source>
</evidence>
<dbReference type="Pfam" id="PF04055">
    <property type="entry name" value="Radical_SAM"/>
    <property type="match status" value="1"/>
</dbReference>
<dbReference type="PROSITE" id="PS51918">
    <property type="entry name" value="RADICAL_SAM"/>
    <property type="match status" value="1"/>
</dbReference>
<dbReference type="PANTHER" id="PTHR43432:SF6">
    <property type="entry name" value="RADICAL SAM CORE DOMAIN-CONTAINING PROTEIN"/>
    <property type="match status" value="1"/>
</dbReference>
<dbReference type="Gene3D" id="3.80.30.30">
    <property type="match status" value="1"/>
</dbReference>
<sequence length="286" mass="33496">MEKIIVTGKTVESYLTKSKIGQFAINPYVGCPHACKYCYASFMKRFTGHSESWGDFIDIKRARHTINGSQITGKNVFMGTVTDCYNPYEAKYGITRSILEQLVGVDCYLQIATKNKLILRDLDLLKKMKHLSVALSVNTLDENFRRDMDRASTVRERWETLRTLHENGIYTILFMSPIFIGVTDWKAIIETSRSFVSEYWFEDLNLRGCYKNVIMQYVQEHYPDSYPLYKRIYVQGDRTPLTEMENEIIAYCHDNDILFSDYFHHEEVIRNPKNKIWGKNHVLTQS</sequence>
<dbReference type="InterPro" id="IPR007197">
    <property type="entry name" value="rSAM"/>
</dbReference>